<sequence>MDLILFIIALAAVFVVYYRNRNKDKLYQSLSLLAILNILYVLMLMTMPDVSVTYMLFWSIGSGGLTKLFILYSFAAMVFGLLHQSANDE</sequence>
<proteinExistence type="predicted"/>
<evidence type="ECO:0000313" key="3">
    <source>
        <dbReference type="Proteomes" id="UP000249522"/>
    </source>
</evidence>
<keyword evidence="3" id="KW-1185">Reference proteome</keyword>
<dbReference type="RefSeq" id="WP_111149609.1">
    <property type="nucleotide sequence ID" value="NZ_QKRB01000058.1"/>
</dbReference>
<reference evidence="2 3" key="1">
    <citation type="submission" date="2018-06" db="EMBL/GenBank/DDBJ databases">
        <title>Paenibacillus imtechensis sp. nov.</title>
        <authorList>
            <person name="Pinnaka A.K."/>
            <person name="Singh H."/>
            <person name="Kaur M."/>
        </authorList>
    </citation>
    <scope>NUCLEOTIDE SEQUENCE [LARGE SCALE GENOMIC DNA]</scope>
    <source>
        <strain evidence="2 3">SMB1</strain>
    </source>
</reference>
<name>A0A2W1LDT9_9BACL</name>
<keyword evidence="1" id="KW-0812">Transmembrane</keyword>
<evidence type="ECO:0000256" key="1">
    <source>
        <dbReference type="SAM" id="Phobius"/>
    </source>
</evidence>
<evidence type="ECO:0000313" key="2">
    <source>
        <dbReference type="EMBL" id="PZD93232.1"/>
    </source>
</evidence>
<feature type="transmembrane region" description="Helical" evidence="1">
    <location>
        <begin position="31"/>
        <end position="57"/>
    </location>
</feature>
<comment type="caution">
    <text evidence="2">The sequence shown here is derived from an EMBL/GenBank/DDBJ whole genome shotgun (WGS) entry which is preliminary data.</text>
</comment>
<keyword evidence="1" id="KW-0472">Membrane</keyword>
<accession>A0A2W1LDT9</accession>
<protein>
    <submittedName>
        <fullName evidence="2">Uncharacterized protein</fullName>
    </submittedName>
</protein>
<gene>
    <name evidence="2" type="ORF">DNH61_24620</name>
</gene>
<organism evidence="2 3">
    <name type="scientific">Paenibacillus sambharensis</name>
    <dbReference type="NCBI Taxonomy" id="1803190"/>
    <lineage>
        <taxon>Bacteria</taxon>
        <taxon>Bacillati</taxon>
        <taxon>Bacillota</taxon>
        <taxon>Bacilli</taxon>
        <taxon>Bacillales</taxon>
        <taxon>Paenibacillaceae</taxon>
        <taxon>Paenibacillus</taxon>
    </lineage>
</organism>
<dbReference type="AlphaFoldDB" id="A0A2W1LDT9"/>
<feature type="transmembrane region" description="Helical" evidence="1">
    <location>
        <begin position="69"/>
        <end position="86"/>
    </location>
</feature>
<dbReference type="Proteomes" id="UP000249522">
    <property type="component" value="Unassembled WGS sequence"/>
</dbReference>
<dbReference type="EMBL" id="QKRB01000058">
    <property type="protein sequence ID" value="PZD93232.1"/>
    <property type="molecule type" value="Genomic_DNA"/>
</dbReference>
<keyword evidence="1" id="KW-1133">Transmembrane helix</keyword>